<evidence type="ECO:0000256" key="4">
    <source>
        <dbReference type="ARBA" id="ARBA00022692"/>
    </source>
</evidence>
<dbReference type="SMART" id="SM00577">
    <property type="entry name" value="CPDc"/>
    <property type="match status" value="1"/>
</dbReference>
<dbReference type="Proteomes" id="UP001485043">
    <property type="component" value="Unassembled WGS sequence"/>
</dbReference>
<keyword evidence="4" id="KW-0812">Transmembrane</keyword>
<keyword evidence="8" id="KW-1133">Transmembrane helix</keyword>
<evidence type="ECO:0000256" key="2">
    <source>
        <dbReference type="ARBA" id="ARBA00006344"/>
    </source>
</evidence>
<dbReference type="Pfam" id="PF03031">
    <property type="entry name" value="NIF"/>
    <property type="match status" value="1"/>
</dbReference>
<gene>
    <name evidence="15" type="ORF">WJX84_008184</name>
</gene>
<feature type="region of interest" description="Disordered" evidence="13">
    <location>
        <begin position="28"/>
        <end position="72"/>
    </location>
</feature>
<keyword evidence="10 12" id="KW-0496">Mitochondrion</keyword>
<comment type="similarity">
    <text evidence="2 12">Belongs to the TIM50 family.</text>
</comment>
<keyword evidence="9 12" id="KW-0811">Translocation</keyword>
<keyword evidence="11" id="KW-0472">Membrane</keyword>
<comment type="caution">
    <text evidence="15">The sequence shown here is derived from an EMBL/GenBank/DDBJ whole genome shotgun (WGS) entry which is preliminary data.</text>
</comment>
<name>A0AAW1TE82_9CHLO</name>
<evidence type="ECO:0000256" key="5">
    <source>
        <dbReference type="ARBA" id="ARBA00022792"/>
    </source>
</evidence>
<evidence type="ECO:0000256" key="6">
    <source>
        <dbReference type="ARBA" id="ARBA00022927"/>
    </source>
</evidence>
<accession>A0AAW1TE82</accession>
<dbReference type="AlphaFoldDB" id="A0AAW1TE82"/>
<dbReference type="InterPro" id="IPR023214">
    <property type="entry name" value="HAD_sf"/>
</dbReference>
<evidence type="ECO:0000256" key="13">
    <source>
        <dbReference type="SAM" id="MobiDB-lite"/>
    </source>
</evidence>
<dbReference type="Gene3D" id="3.40.50.1000">
    <property type="entry name" value="HAD superfamily/HAD-like"/>
    <property type="match status" value="1"/>
</dbReference>
<dbReference type="InterPro" id="IPR004274">
    <property type="entry name" value="FCP1_dom"/>
</dbReference>
<dbReference type="InterPro" id="IPR036412">
    <property type="entry name" value="HAD-like_sf"/>
</dbReference>
<dbReference type="PROSITE" id="PS50969">
    <property type="entry name" value="FCP1"/>
    <property type="match status" value="1"/>
</dbReference>
<evidence type="ECO:0000256" key="11">
    <source>
        <dbReference type="ARBA" id="ARBA00023136"/>
    </source>
</evidence>
<evidence type="ECO:0000259" key="14">
    <source>
        <dbReference type="PROSITE" id="PS50969"/>
    </source>
</evidence>
<keyword evidence="7 12" id="KW-0809">Transit peptide</keyword>
<dbReference type="InterPro" id="IPR050365">
    <property type="entry name" value="TIM50"/>
</dbReference>
<evidence type="ECO:0000256" key="7">
    <source>
        <dbReference type="ARBA" id="ARBA00022946"/>
    </source>
</evidence>
<comment type="subunit">
    <text evidence="12">Component of the TIM23 complex.</text>
</comment>
<evidence type="ECO:0000256" key="1">
    <source>
        <dbReference type="ARBA" id="ARBA00004434"/>
    </source>
</evidence>
<evidence type="ECO:0000256" key="10">
    <source>
        <dbReference type="ARBA" id="ARBA00023128"/>
    </source>
</evidence>
<dbReference type="GO" id="GO:0005744">
    <property type="term" value="C:TIM23 mitochondrial import inner membrane translocase complex"/>
    <property type="evidence" value="ECO:0007669"/>
    <property type="project" value="UniProtKB-UniRule"/>
</dbReference>
<evidence type="ECO:0000313" key="16">
    <source>
        <dbReference type="Proteomes" id="UP001485043"/>
    </source>
</evidence>
<sequence>MNRLVVQWRLLERAARIGGQGARGRSCIQSAEASTSTGANPGSCQPSSSSRLFDKAESAVPPESTAAAAPEEPASAAQRALSVAGNALVLAALGSGAFFGYYTYAYSTDQVRVMVDETKKNENGFPSQAWVYAMEWYAAQRQRIEDEIQKYSDPPSEHMLPELPPHARHVRTLVLDLDDTLIHSDWTRARGWRTFKRPGANAFIQQMAGAYELVLYTDQLPTYADPIMDRLDPNRFALYRLYKDSTRYVNGRHVRDLSKLNRELGQVLLLTAQEDAYQLQPDNAIKIKPWKLESGDTVLLDLIPFLEAVVKNNVQDVRTVIKSYDGQDIPTAYRERMKKIQEQRKQAPSKSLFGFSR</sequence>
<dbReference type="SUPFAM" id="SSF56784">
    <property type="entry name" value="HAD-like"/>
    <property type="match status" value="1"/>
</dbReference>
<evidence type="ECO:0000256" key="9">
    <source>
        <dbReference type="ARBA" id="ARBA00023010"/>
    </source>
</evidence>
<feature type="domain" description="FCP1 homology" evidence="14">
    <location>
        <begin position="166"/>
        <end position="309"/>
    </location>
</feature>
<evidence type="ECO:0000256" key="12">
    <source>
        <dbReference type="RuleBase" id="RU365079"/>
    </source>
</evidence>
<comment type="function">
    <text evidence="12">Essential component of the TIM23 complex, a complex that mediates the translocation of transit peptide-containing proteins across the mitochondrial inner membrane.</text>
</comment>
<dbReference type="FunFam" id="3.40.50.1000:FF:000019">
    <property type="entry name" value="Mitochondrial import inner membrane translocase subunit TIM50"/>
    <property type="match status" value="1"/>
</dbReference>
<proteinExistence type="inferred from homology"/>
<reference evidence="15 16" key="1">
    <citation type="journal article" date="2024" name="Nat. Commun.">
        <title>Phylogenomics reveals the evolutionary origins of lichenization in chlorophyte algae.</title>
        <authorList>
            <person name="Puginier C."/>
            <person name="Libourel C."/>
            <person name="Otte J."/>
            <person name="Skaloud P."/>
            <person name="Haon M."/>
            <person name="Grisel S."/>
            <person name="Petersen M."/>
            <person name="Berrin J.G."/>
            <person name="Delaux P.M."/>
            <person name="Dal Grande F."/>
            <person name="Keller J."/>
        </authorList>
    </citation>
    <scope>NUCLEOTIDE SEQUENCE [LARGE SCALE GENOMIC DNA]</scope>
    <source>
        <strain evidence="15 16">SAG 2523</strain>
    </source>
</reference>
<keyword evidence="16" id="KW-1185">Reference proteome</keyword>
<keyword evidence="5" id="KW-0999">Mitochondrion inner membrane</keyword>
<dbReference type="CDD" id="cd07521">
    <property type="entry name" value="HAD_FCP1-like"/>
    <property type="match status" value="1"/>
</dbReference>
<evidence type="ECO:0000256" key="8">
    <source>
        <dbReference type="ARBA" id="ARBA00022989"/>
    </source>
</evidence>
<evidence type="ECO:0000313" key="15">
    <source>
        <dbReference type="EMBL" id="KAK9867829.1"/>
    </source>
</evidence>
<keyword evidence="3 12" id="KW-0813">Transport</keyword>
<feature type="compositionally biased region" description="Polar residues" evidence="13">
    <location>
        <begin position="28"/>
        <end position="51"/>
    </location>
</feature>
<dbReference type="GO" id="GO:0015031">
    <property type="term" value="P:protein transport"/>
    <property type="evidence" value="ECO:0007669"/>
    <property type="project" value="UniProtKB-KW"/>
</dbReference>
<comment type="subcellular location">
    <subcellularLocation>
        <location evidence="1 12">Mitochondrion inner membrane</location>
        <topology evidence="1 12">Single-pass membrane protein</topology>
    </subcellularLocation>
</comment>
<dbReference type="PANTHER" id="PTHR12210">
    <property type="entry name" value="DULLARD PROTEIN PHOSPHATASE"/>
    <property type="match status" value="1"/>
</dbReference>
<keyword evidence="6 12" id="KW-0653">Protein transport</keyword>
<evidence type="ECO:0000256" key="3">
    <source>
        <dbReference type="ARBA" id="ARBA00022448"/>
    </source>
</evidence>
<dbReference type="EMBL" id="JALJOV010000062">
    <property type="protein sequence ID" value="KAK9867829.1"/>
    <property type="molecule type" value="Genomic_DNA"/>
</dbReference>
<feature type="compositionally biased region" description="Low complexity" evidence="13">
    <location>
        <begin position="58"/>
        <end position="72"/>
    </location>
</feature>
<protein>
    <recommendedName>
        <fullName evidence="12">Mitochondrial import inner membrane translocase subunit TIM50</fullName>
    </recommendedName>
</protein>
<organism evidence="15 16">
    <name type="scientific">Apatococcus fuscideae</name>
    <dbReference type="NCBI Taxonomy" id="2026836"/>
    <lineage>
        <taxon>Eukaryota</taxon>
        <taxon>Viridiplantae</taxon>
        <taxon>Chlorophyta</taxon>
        <taxon>core chlorophytes</taxon>
        <taxon>Trebouxiophyceae</taxon>
        <taxon>Chlorellales</taxon>
        <taxon>Chlorellaceae</taxon>
        <taxon>Apatococcus</taxon>
    </lineage>
</organism>